<evidence type="ECO:0000313" key="3">
    <source>
        <dbReference type="Proteomes" id="UP001483337"/>
    </source>
</evidence>
<dbReference type="RefSeq" id="WP_353931321.1">
    <property type="nucleotide sequence ID" value="NZ_CP150886.1"/>
</dbReference>
<sequence>MRHINALNNNQGFTITEVLTVVVIVGILMAFSAPSFLAWNHRKQVDSAITNIEGAIKEAQRQAIAKSKTCNIAFDTTIPRVTSNGNTCLITGDRTLENVSLATSISDFNFNLSGESSSQVTVVVTHNVNNNLKKCLVVSSPLGLIGKGDYTGTGTTFANCNP</sequence>
<protein>
    <submittedName>
        <fullName evidence="2">Type II secretion system protein</fullName>
    </submittedName>
</protein>
<organism evidence="2 3">
    <name type="scientific">Okeanomitos corallinicola TIOX110</name>
    <dbReference type="NCBI Taxonomy" id="3133117"/>
    <lineage>
        <taxon>Bacteria</taxon>
        <taxon>Bacillati</taxon>
        <taxon>Cyanobacteriota</taxon>
        <taxon>Cyanophyceae</taxon>
        <taxon>Nostocales</taxon>
        <taxon>Aphanizomenonaceae</taxon>
        <taxon>Okeanomitos</taxon>
    </lineage>
</organism>
<dbReference type="Proteomes" id="UP001483337">
    <property type="component" value="Chromosome"/>
</dbReference>
<dbReference type="Pfam" id="PF07963">
    <property type="entry name" value="N_methyl"/>
    <property type="match status" value="1"/>
</dbReference>
<dbReference type="NCBIfam" id="TIGR02532">
    <property type="entry name" value="IV_pilin_GFxxxE"/>
    <property type="match status" value="1"/>
</dbReference>
<keyword evidence="1" id="KW-0472">Membrane</keyword>
<accession>A0ABZ2USM9</accession>
<feature type="transmembrane region" description="Helical" evidence="1">
    <location>
        <begin position="18"/>
        <end position="39"/>
    </location>
</feature>
<keyword evidence="3" id="KW-1185">Reference proteome</keyword>
<proteinExistence type="predicted"/>
<dbReference type="SUPFAM" id="SSF54523">
    <property type="entry name" value="Pili subunits"/>
    <property type="match status" value="1"/>
</dbReference>
<evidence type="ECO:0000256" key="1">
    <source>
        <dbReference type="SAM" id="Phobius"/>
    </source>
</evidence>
<dbReference type="Gene3D" id="3.30.700.10">
    <property type="entry name" value="Glycoprotein, Type 4 Pilin"/>
    <property type="match status" value="1"/>
</dbReference>
<evidence type="ECO:0000313" key="2">
    <source>
        <dbReference type="EMBL" id="WZB88413.1"/>
    </source>
</evidence>
<keyword evidence="1" id="KW-1133">Transmembrane helix</keyword>
<keyword evidence="1" id="KW-0812">Transmembrane</keyword>
<dbReference type="InterPro" id="IPR045584">
    <property type="entry name" value="Pilin-like"/>
</dbReference>
<reference evidence="2 3" key="1">
    <citation type="submission" date="2024-04" db="EMBL/GenBank/DDBJ databases">
        <title>Okeanomitos corallinicola gen. &amp; sp. nov. (Nostocales, Cyanobacteria), a new toxic marine heterocyst-forming cyanobacterium from a coral reef.</title>
        <authorList>
            <person name="Li H."/>
            <person name="Li R."/>
            <person name="Kang J."/>
            <person name="Hii K.S."/>
            <person name="Mohamed H.F."/>
            <person name="Xu X."/>
            <person name="Luo Z."/>
        </authorList>
    </citation>
    <scope>NUCLEOTIDE SEQUENCE [LARGE SCALE GENOMIC DNA]</scope>
    <source>
        <strain evidence="2 3">TIOX110</strain>
    </source>
</reference>
<gene>
    <name evidence="2" type="ORF">WJM97_01580</name>
</gene>
<name>A0ABZ2USM9_9CYAN</name>
<dbReference type="EMBL" id="CP150886">
    <property type="protein sequence ID" value="WZB88413.1"/>
    <property type="molecule type" value="Genomic_DNA"/>
</dbReference>
<dbReference type="InterPro" id="IPR012902">
    <property type="entry name" value="N_methyl_site"/>
</dbReference>